<protein>
    <submittedName>
        <fullName evidence="1">Uncharacterized protein</fullName>
    </submittedName>
</protein>
<dbReference type="AlphaFoldDB" id="A0A834Y1F4"/>
<reference evidence="1 2" key="1">
    <citation type="submission" date="2020-08" db="EMBL/GenBank/DDBJ databases">
        <title>Aphidius gifuensis genome sequencing and assembly.</title>
        <authorList>
            <person name="Du Z."/>
        </authorList>
    </citation>
    <scope>NUCLEOTIDE SEQUENCE [LARGE SCALE GENOMIC DNA]</scope>
    <source>
        <strain evidence="1">YNYX2018</strain>
        <tissue evidence="1">Adults</tissue>
    </source>
</reference>
<sequence>MQEIAKKTTMVKLSLHSCRIDNEDAALIHNPINLETLHLKDSQISKECVIRTLSSCYKLTEVGLQNIVKMENLEALHLHGVDDISDTIFNGIYKLKSLSSTLAVNFTVQGLIKLLKNRSNLEELSIYPHPFNDEVLSCAVGETCRRINNNLLTINHTQALDVVPLEIGVQYFEYGYIPTKFLDKPLYACVEANLGDGESLWYWIDYAEHSVLNLNYETWQSLWTKTHLKSNVDDSCFSLPKPQQRFTMYLNATTNLTDELSKHRTFDVFHGIYIGDLRDFHTNKNNEQIWPDPNRVPGYLQSDYQCSDVYTIAANDIVTIRYNIDYRRDYIHKLTVQEDTYLYPLSNWEPFSPDYIINEELTKDGPSLATFKASKNLKIRIFHYTFVRDYNYEPVTFNFQFTVSTHRIDDGLTSPETIIEPVSGRLSTSILCPRP</sequence>
<dbReference type="InterPro" id="IPR032675">
    <property type="entry name" value="LRR_dom_sf"/>
</dbReference>
<dbReference type="Gene3D" id="3.80.10.10">
    <property type="entry name" value="Ribonuclease Inhibitor"/>
    <property type="match status" value="1"/>
</dbReference>
<evidence type="ECO:0000313" key="2">
    <source>
        <dbReference type="Proteomes" id="UP000639338"/>
    </source>
</evidence>
<dbReference type="Proteomes" id="UP000639338">
    <property type="component" value="Unassembled WGS sequence"/>
</dbReference>
<accession>A0A834Y1F4</accession>
<gene>
    <name evidence="1" type="ORF">HCN44_006146</name>
</gene>
<dbReference type="SUPFAM" id="SSF52047">
    <property type="entry name" value="RNI-like"/>
    <property type="match status" value="1"/>
</dbReference>
<dbReference type="EMBL" id="JACMRX010000001">
    <property type="protein sequence ID" value="KAF7997575.1"/>
    <property type="molecule type" value="Genomic_DNA"/>
</dbReference>
<dbReference type="OrthoDB" id="549243at2759"/>
<evidence type="ECO:0000313" key="1">
    <source>
        <dbReference type="EMBL" id="KAF7997575.1"/>
    </source>
</evidence>
<name>A0A834Y1F4_APHGI</name>
<proteinExistence type="predicted"/>
<organism evidence="1 2">
    <name type="scientific">Aphidius gifuensis</name>
    <name type="common">Parasitoid wasp</name>
    <dbReference type="NCBI Taxonomy" id="684658"/>
    <lineage>
        <taxon>Eukaryota</taxon>
        <taxon>Metazoa</taxon>
        <taxon>Ecdysozoa</taxon>
        <taxon>Arthropoda</taxon>
        <taxon>Hexapoda</taxon>
        <taxon>Insecta</taxon>
        <taxon>Pterygota</taxon>
        <taxon>Neoptera</taxon>
        <taxon>Endopterygota</taxon>
        <taxon>Hymenoptera</taxon>
        <taxon>Apocrita</taxon>
        <taxon>Ichneumonoidea</taxon>
        <taxon>Braconidae</taxon>
        <taxon>Aphidiinae</taxon>
        <taxon>Aphidius</taxon>
    </lineage>
</organism>
<comment type="caution">
    <text evidence="1">The sequence shown here is derived from an EMBL/GenBank/DDBJ whole genome shotgun (WGS) entry which is preliminary data.</text>
</comment>
<keyword evidence="2" id="KW-1185">Reference proteome</keyword>